<proteinExistence type="predicted"/>
<dbReference type="Proteomes" id="UP000054928">
    <property type="component" value="Unassembled WGS sequence"/>
</dbReference>
<dbReference type="EMBL" id="CCYD01001336">
    <property type="protein sequence ID" value="CEG44781.1"/>
    <property type="molecule type" value="Genomic_DNA"/>
</dbReference>
<name>A0A0P1AUV4_PLAHL</name>
<organism evidence="1 2">
    <name type="scientific">Plasmopara halstedii</name>
    <name type="common">Downy mildew of sunflower</name>
    <dbReference type="NCBI Taxonomy" id="4781"/>
    <lineage>
        <taxon>Eukaryota</taxon>
        <taxon>Sar</taxon>
        <taxon>Stramenopiles</taxon>
        <taxon>Oomycota</taxon>
        <taxon>Peronosporomycetes</taxon>
        <taxon>Peronosporales</taxon>
        <taxon>Peronosporaceae</taxon>
        <taxon>Plasmopara</taxon>
    </lineage>
</organism>
<dbReference type="RefSeq" id="XP_024581150.1">
    <property type="nucleotide sequence ID" value="XM_024730921.1"/>
</dbReference>
<dbReference type="GeneID" id="36396173"/>
<dbReference type="AlphaFoldDB" id="A0A0P1AUV4"/>
<evidence type="ECO:0000313" key="2">
    <source>
        <dbReference type="Proteomes" id="UP000054928"/>
    </source>
</evidence>
<accession>A0A0P1AUV4</accession>
<keyword evidence="2" id="KW-1185">Reference proteome</keyword>
<reference evidence="2" key="1">
    <citation type="submission" date="2014-09" db="EMBL/GenBank/DDBJ databases">
        <authorList>
            <person name="Sharma Rahul"/>
            <person name="Thines Marco"/>
        </authorList>
    </citation>
    <scope>NUCLEOTIDE SEQUENCE [LARGE SCALE GENOMIC DNA]</scope>
</reference>
<sequence>MAAQSISPLEEQFGCIYRVASLGLWWSVNEVHADRIPTIFWNRDRLHQSLLLLARGIVPHARLARSHNRLNVFKHALPTESQLDSVGDMLDAWVRCCRCVVMVVQYCQLQLSTFKTTQLLHLVL</sequence>
<evidence type="ECO:0000313" key="1">
    <source>
        <dbReference type="EMBL" id="CEG44781.1"/>
    </source>
</evidence>
<protein>
    <submittedName>
        <fullName evidence="1">Uncharacterized protein</fullName>
    </submittedName>
</protein>